<evidence type="ECO:0000313" key="7">
    <source>
        <dbReference type="EMBL" id="GGD57521.1"/>
    </source>
</evidence>
<evidence type="ECO:0000256" key="3">
    <source>
        <dbReference type="ARBA" id="ARBA00022741"/>
    </source>
</evidence>
<keyword evidence="3" id="KW-0547">Nucleotide-binding</keyword>
<organism evidence="7 8">
    <name type="scientific">Croceicoccus mobilis</name>
    <dbReference type="NCBI Taxonomy" id="1703339"/>
    <lineage>
        <taxon>Bacteria</taxon>
        <taxon>Pseudomonadati</taxon>
        <taxon>Pseudomonadota</taxon>
        <taxon>Alphaproteobacteria</taxon>
        <taxon>Sphingomonadales</taxon>
        <taxon>Erythrobacteraceae</taxon>
        <taxon>Croceicoccus</taxon>
    </lineage>
</organism>
<evidence type="ECO:0000256" key="2">
    <source>
        <dbReference type="ARBA" id="ARBA00022598"/>
    </source>
</evidence>
<reference evidence="7" key="2">
    <citation type="submission" date="2020-09" db="EMBL/GenBank/DDBJ databases">
        <authorList>
            <person name="Sun Q."/>
            <person name="Zhou Y."/>
        </authorList>
    </citation>
    <scope>NUCLEOTIDE SEQUENCE</scope>
    <source>
        <strain evidence="7">CGMCC 1.15360</strain>
    </source>
</reference>
<dbReference type="InterPro" id="IPR051087">
    <property type="entry name" value="Mitochondrial_ACSM"/>
</dbReference>
<feature type="domain" description="AMP-binding enzyme C-terminal" evidence="6">
    <location>
        <begin position="445"/>
        <end position="521"/>
    </location>
</feature>
<reference evidence="7" key="1">
    <citation type="journal article" date="2014" name="Int. J. Syst. Evol. Microbiol.">
        <title>Complete genome sequence of Corynebacterium casei LMG S-19264T (=DSM 44701T), isolated from a smear-ripened cheese.</title>
        <authorList>
            <consortium name="US DOE Joint Genome Institute (JGI-PGF)"/>
            <person name="Walter F."/>
            <person name="Albersmeier A."/>
            <person name="Kalinowski J."/>
            <person name="Ruckert C."/>
        </authorList>
    </citation>
    <scope>NUCLEOTIDE SEQUENCE</scope>
    <source>
        <strain evidence="7">CGMCC 1.15360</strain>
    </source>
</reference>
<dbReference type="Pfam" id="PF00501">
    <property type="entry name" value="AMP-binding"/>
    <property type="match status" value="1"/>
</dbReference>
<dbReference type="InterPro" id="IPR000873">
    <property type="entry name" value="AMP-dep_synth/lig_dom"/>
</dbReference>
<proteinExistence type="inferred from homology"/>
<evidence type="ECO:0000256" key="1">
    <source>
        <dbReference type="ARBA" id="ARBA00006432"/>
    </source>
</evidence>
<sequence length="534" mass="57107">MPDIPTVIADRLAHIVSLYDGDDLSLHELLVASHEPGDVAFRFIGGEDITYARLNRLSAAIAGGLAARGIGHGDCVAVLMGKSPEMVATLVAAWRLGAVVMPIFTAFSTPAVTHRLQGGKAKAVIADVGQVEKLDPAIIAELGLSTTVFVNGRHGEFSSLASIIGERSPAPVAARLPAAAPMIRIFTSGTTGKPKGVDLPLRALASIRAYAEFGLFIEPGDTYWCAADPGWAYGLYYAIVAPLLIGQRSILLPGGFDPQRTLSILAEEGVTNFAAAPTIYRALRTCEPSGLLQVTKASSAGEPLGADLDAWALETFGTRIHDHYGQTEAGMMVNNHHHPLLRNEAKAGSMGRTMPGWHAVILDEQGEPAPSGETGKLAMSLDHSPLAWFAGYLDAPKATQEKFSPCGRYYLTGDAARMDADGLITFYARDDDIVLMAGYRIGPQEVESVLNDHPKVAASAAFGVPDEVMGERLEACVVLTDTSDAPSTVELQQWVKDRFARHAYPRSIHFIAEMPLTPSGKIKRFALRKRFGAT</sequence>
<dbReference type="GO" id="GO:0004321">
    <property type="term" value="F:fatty-acyl-CoA synthase activity"/>
    <property type="evidence" value="ECO:0007669"/>
    <property type="project" value="TreeGrafter"/>
</dbReference>
<dbReference type="SUPFAM" id="SSF56801">
    <property type="entry name" value="Acetyl-CoA synthetase-like"/>
    <property type="match status" value="1"/>
</dbReference>
<dbReference type="RefSeq" id="WP_066772740.1">
    <property type="nucleotide sequence ID" value="NZ_BMIP01000001.1"/>
</dbReference>
<dbReference type="GO" id="GO:0006637">
    <property type="term" value="P:acyl-CoA metabolic process"/>
    <property type="evidence" value="ECO:0007669"/>
    <property type="project" value="TreeGrafter"/>
</dbReference>
<keyword evidence="4" id="KW-0067">ATP-binding</keyword>
<evidence type="ECO:0000256" key="4">
    <source>
        <dbReference type="ARBA" id="ARBA00022840"/>
    </source>
</evidence>
<dbReference type="GO" id="GO:0016405">
    <property type="term" value="F:CoA-ligase activity"/>
    <property type="evidence" value="ECO:0007669"/>
    <property type="project" value="UniProtKB-ARBA"/>
</dbReference>
<dbReference type="InterPro" id="IPR025110">
    <property type="entry name" value="AMP-bd_C"/>
</dbReference>
<keyword evidence="2" id="KW-0436">Ligase</keyword>
<comment type="caution">
    <text evidence="7">The sequence shown here is derived from an EMBL/GenBank/DDBJ whole genome shotgun (WGS) entry which is preliminary data.</text>
</comment>
<dbReference type="PANTHER" id="PTHR43605">
    <property type="entry name" value="ACYL-COENZYME A SYNTHETASE"/>
    <property type="match status" value="1"/>
</dbReference>
<accession>A0A917DQP7</accession>
<dbReference type="GO" id="GO:0005524">
    <property type="term" value="F:ATP binding"/>
    <property type="evidence" value="ECO:0007669"/>
    <property type="project" value="UniProtKB-KW"/>
</dbReference>
<evidence type="ECO:0000259" key="5">
    <source>
        <dbReference type="Pfam" id="PF00501"/>
    </source>
</evidence>
<name>A0A917DQP7_9SPHN</name>
<keyword evidence="8" id="KW-1185">Reference proteome</keyword>
<dbReference type="InterPro" id="IPR042099">
    <property type="entry name" value="ANL_N_sf"/>
</dbReference>
<protein>
    <submittedName>
        <fullName evidence="7">AMP-dependent synthetase</fullName>
    </submittedName>
</protein>
<feature type="domain" description="AMP-dependent synthetase/ligase" evidence="5">
    <location>
        <begin position="32"/>
        <end position="380"/>
    </location>
</feature>
<dbReference type="OrthoDB" id="9803968at2"/>
<dbReference type="InterPro" id="IPR045851">
    <property type="entry name" value="AMP-bd_C_sf"/>
</dbReference>
<dbReference type="AlphaFoldDB" id="A0A917DQP7"/>
<dbReference type="Pfam" id="PF13193">
    <property type="entry name" value="AMP-binding_C"/>
    <property type="match status" value="1"/>
</dbReference>
<dbReference type="PANTHER" id="PTHR43605:SF10">
    <property type="entry name" value="ACYL-COA SYNTHETASE MEDIUM CHAIN FAMILY MEMBER 3"/>
    <property type="match status" value="1"/>
</dbReference>
<dbReference type="EMBL" id="BMIP01000001">
    <property type="protein sequence ID" value="GGD57521.1"/>
    <property type="molecule type" value="Genomic_DNA"/>
</dbReference>
<comment type="similarity">
    <text evidence="1">Belongs to the ATP-dependent AMP-binding enzyme family.</text>
</comment>
<dbReference type="Proteomes" id="UP000612349">
    <property type="component" value="Unassembled WGS sequence"/>
</dbReference>
<gene>
    <name evidence="7" type="ORF">GCM10010990_03460</name>
</gene>
<dbReference type="GO" id="GO:0006633">
    <property type="term" value="P:fatty acid biosynthetic process"/>
    <property type="evidence" value="ECO:0007669"/>
    <property type="project" value="TreeGrafter"/>
</dbReference>
<evidence type="ECO:0000313" key="8">
    <source>
        <dbReference type="Proteomes" id="UP000612349"/>
    </source>
</evidence>
<evidence type="ECO:0000259" key="6">
    <source>
        <dbReference type="Pfam" id="PF13193"/>
    </source>
</evidence>
<dbReference type="Gene3D" id="3.40.50.12780">
    <property type="entry name" value="N-terminal domain of ligase-like"/>
    <property type="match status" value="1"/>
</dbReference>
<dbReference type="Gene3D" id="3.30.300.30">
    <property type="match status" value="1"/>
</dbReference>
<dbReference type="GO" id="GO:0015645">
    <property type="term" value="F:fatty acid ligase activity"/>
    <property type="evidence" value="ECO:0007669"/>
    <property type="project" value="TreeGrafter"/>
</dbReference>